<reference evidence="2" key="1">
    <citation type="journal article" date="2019" name="Int. J. Syst. Evol. Microbiol.">
        <title>The Global Catalogue of Microorganisms (GCM) 10K type strain sequencing project: providing services to taxonomists for standard genome sequencing and annotation.</title>
        <authorList>
            <consortium name="The Broad Institute Genomics Platform"/>
            <consortium name="The Broad Institute Genome Sequencing Center for Infectious Disease"/>
            <person name="Wu L."/>
            <person name="Ma J."/>
        </authorList>
    </citation>
    <scope>NUCLEOTIDE SEQUENCE [LARGE SCALE GENOMIC DNA]</scope>
    <source>
        <strain evidence="2">JCM 31890</strain>
    </source>
</reference>
<organism evidence="1 2">
    <name type="scientific">Acidovorax lacteus</name>
    <dbReference type="NCBI Taxonomy" id="1924988"/>
    <lineage>
        <taxon>Bacteria</taxon>
        <taxon>Pseudomonadati</taxon>
        <taxon>Pseudomonadota</taxon>
        <taxon>Betaproteobacteria</taxon>
        <taxon>Burkholderiales</taxon>
        <taxon>Comamonadaceae</taxon>
        <taxon>Acidovorax</taxon>
    </lineage>
</organism>
<sequence length="177" mass="18871">MPSSSVSLSPSAASALGGRSIAQILQHNCPDLHVVTAVVIEYLDAQVGTWQCSIDAGQTWRAVRTDIINRPGSMGLALDRDALLRVLPFVGQRATGARLRLHPVPYRHGPGNGSYRAYAVEDREEGSPTLTLVLPLSAINGVPPAVRAPRPRNKRALLQAKLAAEQAAQVAVQRAMA</sequence>
<dbReference type="RefSeq" id="WP_345066338.1">
    <property type="nucleotide sequence ID" value="NZ_BAABEX010000029.1"/>
</dbReference>
<evidence type="ECO:0000313" key="2">
    <source>
        <dbReference type="Proteomes" id="UP001501788"/>
    </source>
</evidence>
<accession>A0ABP8LF56</accession>
<dbReference type="EMBL" id="BAABEX010000029">
    <property type="protein sequence ID" value="GAA4428526.1"/>
    <property type="molecule type" value="Genomic_DNA"/>
</dbReference>
<gene>
    <name evidence="1" type="ORF">GCM10023090_27460</name>
</gene>
<name>A0ABP8LF56_9BURK</name>
<dbReference type="Proteomes" id="UP001501788">
    <property type="component" value="Unassembled WGS sequence"/>
</dbReference>
<proteinExistence type="predicted"/>
<evidence type="ECO:0000313" key="1">
    <source>
        <dbReference type="EMBL" id="GAA4428526.1"/>
    </source>
</evidence>
<protein>
    <submittedName>
        <fullName evidence="1">Uncharacterized protein</fullName>
    </submittedName>
</protein>
<comment type="caution">
    <text evidence="1">The sequence shown here is derived from an EMBL/GenBank/DDBJ whole genome shotgun (WGS) entry which is preliminary data.</text>
</comment>
<keyword evidence="2" id="KW-1185">Reference proteome</keyword>